<dbReference type="EMBL" id="JASKHM010000010">
    <property type="protein sequence ID" value="MEQ4484260.1"/>
    <property type="molecule type" value="Genomic_DNA"/>
</dbReference>
<dbReference type="EC" id="3.1.3.48" evidence="5"/>
<evidence type="ECO:0000256" key="2">
    <source>
        <dbReference type="ARBA" id="ARBA00022801"/>
    </source>
</evidence>
<keyword evidence="3 5" id="KW-0904">Protein phosphatase</keyword>
<dbReference type="InterPro" id="IPR016667">
    <property type="entry name" value="Caps_polysacc_synth_CpsB/CapC"/>
</dbReference>
<name>A0ABV1KVV9_9BACL</name>
<evidence type="ECO:0000256" key="5">
    <source>
        <dbReference type="PIRNR" id="PIRNR016557"/>
    </source>
</evidence>
<protein>
    <recommendedName>
        <fullName evidence="5">Tyrosine-protein phosphatase</fullName>
        <ecNumber evidence="5">3.1.3.48</ecNumber>
    </recommendedName>
</protein>
<dbReference type="SUPFAM" id="SSF89550">
    <property type="entry name" value="PHP domain-like"/>
    <property type="match status" value="1"/>
</dbReference>
<keyword evidence="7" id="KW-1185">Reference proteome</keyword>
<comment type="caution">
    <text evidence="6">The sequence shown here is derived from an EMBL/GenBank/DDBJ whole genome shotgun (WGS) entry which is preliminary data.</text>
</comment>
<evidence type="ECO:0000256" key="1">
    <source>
        <dbReference type="ARBA" id="ARBA00005750"/>
    </source>
</evidence>
<sequence>MIDTHCHIIPMCDDGPEHWNQSLDMAREAVRQGITGIIATPHHGKGSYYNNPDKIAALVKQFNGLLVNESIPLTVWAGQEYHLSANYKEQSGIFNNVQPLADSKYVLVELPSKETPKYLNDFIRFLKSNELIPIIAHPERHHPFIREPGRLYELIGLGVLFQLTAPSLVGHYGTEVQQAAWMMARNRWIHILASDAHDLNKRAFRLREAFWLLEAGLQRETVDYLRFNAEQLVQGEVLETGEPIIPFQHKSKRKIPFWNPHRL</sequence>
<comment type="catalytic activity">
    <reaction evidence="4 5">
        <text>O-phospho-L-tyrosyl-[protein] + H2O = L-tyrosyl-[protein] + phosphate</text>
        <dbReference type="Rhea" id="RHEA:10684"/>
        <dbReference type="Rhea" id="RHEA-COMP:10136"/>
        <dbReference type="Rhea" id="RHEA-COMP:20101"/>
        <dbReference type="ChEBI" id="CHEBI:15377"/>
        <dbReference type="ChEBI" id="CHEBI:43474"/>
        <dbReference type="ChEBI" id="CHEBI:46858"/>
        <dbReference type="ChEBI" id="CHEBI:61978"/>
        <dbReference type="EC" id="3.1.3.48"/>
    </reaction>
</comment>
<dbReference type="Gene3D" id="3.20.20.140">
    <property type="entry name" value="Metal-dependent hydrolases"/>
    <property type="match status" value="1"/>
</dbReference>
<evidence type="ECO:0000313" key="7">
    <source>
        <dbReference type="Proteomes" id="UP001493487"/>
    </source>
</evidence>
<dbReference type="PANTHER" id="PTHR39181:SF1">
    <property type="entry name" value="TYROSINE-PROTEIN PHOSPHATASE YWQE"/>
    <property type="match status" value="1"/>
</dbReference>
<evidence type="ECO:0000256" key="4">
    <source>
        <dbReference type="ARBA" id="ARBA00051722"/>
    </source>
</evidence>
<dbReference type="RefSeq" id="WP_232186641.1">
    <property type="nucleotide sequence ID" value="NZ_JAIOAP010000009.1"/>
</dbReference>
<proteinExistence type="inferred from homology"/>
<gene>
    <name evidence="6" type="ORF">QJS35_17830</name>
</gene>
<comment type="similarity">
    <text evidence="1 5">Belongs to the metallo-dependent hydrolases superfamily. CpsB/CapC family.</text>
</comment>
<dbReference type="PIRSF" id="PIRSF016557">
    <property type="entry name" value="Caps_synth_CpsB"/>
    <property type="match status" value="1"/>
</dbReference>
<dbReference type="Pfam" id="PF19567">
    <property type="entry name" value="CpsB_CapC"/>
    <property type="match status" value="1"/>
</dbReference>
<keyword evidence="2 5" id="KW-0378">Hydrolase</keyword>
<evidence type="ECO:0000313" key="6">
    <source>
        <dbReference type="EMBL" id="MEQ4484260.1"/>
    </source>
</evidence>
<organism evidence="6 7">
    <name type="scientific">Cohnella silvisoli</name>
    <dbReference type="NCBI Taxonomy" id="2873699"/>
    <lineage>
        <taxon>Bacteria</taxon>
        <taxon>Bacillati</taxon>
        <taxon>Bacillota</taxon>
        <taxon>Bacilli</taxon>
        <taxon>Bacillales</taxon>
        <taxon>Paenibacillaceae</taxon>
        <taxon>Cohnella</taxon>
    </lineage>
</organism>
<dbReference type="Proteomes" id="UP001493487">
    <property type="component" value="Unassembled WGS sequence"/>
</dbReference>
<evidence type="ECO:0000256" key="3">
    <source>
        <dbReference type="ARBA" id="ARBA00022912"/>
    </source>
</evidence>
<accession>A0ABV1KVV9</accession>
<dbReference type="InterPro" id="IPR016195">
    <property type="entry name" value="Pol/histidinol_Pase-like"/>
</dbReference>
<dbReference type="PANTHER" id="PTHR39181">
    <property type="entry name" value="TYROSINE-PROTEIN PHOSPHATASE YWQE"/>
    <property type="match status" value="1"/>
</dbReference>
<reference evidence="6 7" key="1">
    <citation type="journal article" date="2023" name="Genome Announc.">
        <title>Pan-Genome Analyses of the Genus Cohnella and Proposal of the Novel Species Cohnella silvisoli sp. nov., Isolated from Forest Soil.</title>
        <authorList>
            <person name="Wang C."/>
            <person name="Mao L."/>
            <person name="Bao G."/>
            <person name="Zhu H."/>
        </authorList>
    </citation>
    <scope>NUCLEOTIDE SEQUENCE [LARGE SCALE GENOMIC DNA]</scope>
    <source>
        <strain evidence="6 7">NL03-T5-1</strain>
    </source>
</reference>